<evidence type="ECO:0000256" key="1">
    <source>
        <dbReference type="ARBA" id="ARBA00007644"/>
    </source>
</evidence>
<keyword evidence="2" id="KW-0464">Manganese</keyword>
<feature type="binding site" evidence="2">
    <location>
        <position position="35"/>
    </location>
    <ligand>
        <name>Mn(2+)</name>
        <dbReference type="ChEBI" id="CHEBI:29035"/>
        <label>1</label>
    </ligand>
</feature>
<evidence type="ECO:0000256" key="2">
    <source>
        <dbReference type="PIRSR" id="PIRSR607760-1"/>
    </source>
</evidence>
<dbReference type="Pfam" id="PF05067">
    <property type="entry name" value="Mn_catalase"/>
    <property type="match status" value="1"/>
</dbReference>
<dbReference type="OrthoDB" id="9800585at2"/>
<comment type="cofactor">
    <cofactor evidence="2">
        <name>Mn(2+)</name>
        <dbReference type="ChEBI" id="CHEBI:29035"/>
    </cofactor>
    <text evidence="2">Binds 2 manganese ions per subunit.</text>
</comment>
<feature type="binding site" evidence="2">
    <location>
        <position position="65"/>
    </location>
    <ligand>
        <name>Mn(2+)</name>
        <dbReference type="ChEBI" id="CHEBI:29035"/>
        <label>1</label>
    </ligand>
</feature>
<dbReference type="AlphaFoldDB" id="A0A1M6HPS1"/>
<dbReference type="CDD" id="cd01051">
    <property type="entry name" value="Mn_catalase"/>
    <property type="match status" value="1"/>
</dbReference>
<dbReference type="Proteomes" id="UP000324781">
    <property type="component" value="Unassembled WGS sequence"/>
</dbReference>
<keyword evidence="3" id="KW-0106">Calcium</keyword>
<feature type="binding site" evidence="2">
    <location>
        <position position="68"/>
    </location>
    <ligand>
        <name>Mn(2+)</name>
        <dbReference type="ChEBI" id="CHEBI:29035"/>
        <label>1</label>
    </ligand>
</feature>
<evidence type="ECO:0000313" key="4">
    <source>
        <dbReference type="EMBL" id="SHJ24231.1"/>
    </source>
</evidence>
<sequence>MWVYDKKTEYPINIKKPDPRMAKLILTQYGGPNGELAASLRYLSQRYAMPNKESKAILTDIGTEELAHFEMIGTMISQLVKDVPPKELERMGFGSIYAIHGKGVYPSDSNGVPFTAAYIESMSDPITNLNEDMAAEQKARSTYEFLINMADDPDVIEPLRFLREREVVHYQRFGEALRIVQEAMRRKKMYYKPNNPAGLAVNPNPDIKDIVEKLNMANPVNPNPVSPLNIHNIPGPILPDTKQDNKKKQ</sequence>
<comment type="cofactor">
    <cofactor evidence="3">
        <name>Ca(2+)</name>
        <dbReference type="ChEBI" id="CHEBI:29108"/>
    </cofactor>
    <text evidence="3">Binds 1 Ca(2+) ion per subunit.</text>
</comment>
<accession>A0A1M6HPS1</accession>
<dbReference type="InterPro" id="IPR007760">
    <property type="entry name" value="Mn_catalase"/>
</dbReference>
<gene>
    <name evidence="4" type="ORF">SAMN05444373_103418</name>
</gene>
<dbReference type="InterPro" id="IPR012347">
    <property type="entry name" value="Ferritin-like"/>
</dbReference>
<feature type="binding site" evidence="3">
    <location>
        <position position="60"/>
    </location>
    <ligand>
        <name>Ca(2+)</name>
        <dbReference type="ChEBI" id="CHEBI:29108"/>
    </ligand>
</feature>
<evidence type="ECO:0000313" key="5">
    <source>
        <dbReference type="Proteomes" id="UP000324781"/>
    </source>
</evidence>
<feature type="binding site" evidence="2">
    <location>
        <position position="136"/>
    </location>
    <ligand>
        <name>Mn(2+)</name>
        <dbReference type="ChEBI" id="CHEBI:29035"/>
        <label>1</label>
    </ligand>
</feature>
<keyword evidence="4" id="KW-0946">Virion</keyword>
<comment type="similarity">
    <text evidence="1">Belongs to the manganese catalase family.</text>
</comment>
<dbReference type="InterPro" id="IPR039377">
    <property type="entry name" value="Mn_catalase_dom"/>
</dbReference>
<dbReference type="EMBL" id="FQZP01000034">
    <property type="protein sequence ID" value="SHJ24231.1"/>
    <property type="molecule type" value="Genomic_DNA"/>
</dbReference>
<dbReference type="SUPFAM" id="SSF47240">
    <property type="entry name" value="Ferritin-like"/>
    <property type="match status" value="1"/>
</dbReference>
<keyword evidence="2" id="KW-0479">Metal-binding</keyword>
<keyword evidence="5" id="KW-1185">Reference proteome</keyword>
<reference evidence="4 5" key="1">
    <citation type="submission" date="2016-11" db="EMBL/GenBank/DDBJ databases">
        <authorList>
            <person name="Varghese N."/>
            <person name="Submissions S."/>
        </authorList>
    </citation>
    <scope>NUCLEOTIDE SEQUENCE [LARGE SCALE GENOMIC DNA]</scope>
    <source>
        <strain evidence="4 5">DSM 19027</strain>
    </source>
</reference>
<protein>
    <submittedName>
        <fullName evidence="4">Spore coat protein JC</fullName>
    </submittedName>
</protein>
<name>A0A1M6HPS1_9FIRM</name>
<dbReference type="GO" id="GO:0046872">
    <property type="term" value="F:metal ion binding"/>
    <property type="evidence" value="ECO:0007669"/>
    <property type="project" value="UniProtKB-KW"/>
</dbReference>
<feature type="binding site" evidence="2">
    <location>
        <position position="169"/>
    </location>
    <ligand>
        <name>Mn(2+)</name>
        <dbReference type="ChEBI" id="CHEBI:29035"/>
        <label>1</label>
    </ligand>
</feature>
<evidence type="ECO:0000256" key="3">
    <source>
        <dbReference type="PIRSR" id="PIRSR607760-2"/>
    </source>
</evidence>
<organism evidence="4 5">
    <name type="scientific">Thermoclostridium caenicola</name>
    <dbReference type="NCBI Taxonomy" id="659425"/>
    <lineage>
        <taxon>Bacteria</taxon>
        <taxon>Bacillati</taxon>
        <taxon>Bacillota</taxon>
        <taxon>Clostridia</taxon>
        <taxon>Eubacteriales</taxon>
        <taxon>Oscillospiraceae</taxon>
        <taxon>Thermoclostridium</taxon>
    </lineage>
</organism>
<proteinExistence type="inferred from homology"/>
<keyword evidence="4" id="KW-0167">Capsid protein</keyword>
<dbReference type="InterPro" id="IPR009078">
    <property type="entry name" value="Ferritin-like_SF"/>
</dbReference>
<dbReference type="Gene3D" id="1.20.1260.10">
    <property type="match status" value="1"/>
</dbReference>